<name>A0AAE9ZYS9_9BACT</name>
<dbReference type="Gene3D" id="1.10.760.10">
    <property type="entry name" value="Cytochrome c-like domain"/>
    <property type="match status" value="1"/>
</dbReference>
<feature type="chain" id="PRO_5042008812" description="Cytochrome c domain-containing protein" evidence="1">
    <location>
        <begin position="26"/>
        <end position="1087"/>
    </location>
</feature>
<dbReference type="PANTHER" id="PTHR33546:SF1">
    <property type="entry name" value="LARGE, MULTIFUNCTIONAL SECRETED PROTEIN"/>
    <property type="match status" value="1"/>
</dbReference>
<evidence type="ECO:0000313" key="2">
    <source>
        <dbReference type="EMBL" id="WED65575.1"/>
    </source>
</evidence>
<dbReference type="InterPro" id="IPR011041">
    <property type="entry name" value="Quinoprot_gluc/sorb_DH_b-prop"/>
</dbReference>
<keyword evidence="3" id="KW-1185">Reference proteome</keyword>
<dbReference type="AlphaFoldDB" id="A0AAE9ZYS9"/>
<dbReference type="Gene3D" id="2.120.10.30">
    <property type="entry name" value="TolB, C-terminal domain"/>
    <property type="match status" value="1"/>
</dbReference>
<reference evidence="2" key="1">
    <citation type="submission" date="2023-03" db="EMBL/GenBank/DDBJ databases">
        <title>Lomoglobus Profundus gen. nov., sp. nov., a novel member of the phylum Verrucomicrobia, isolated from deep-marine sediment of South China Sea.</title>
        <authorList>
            <person name="Ahmad T."/>
            <person name="Ishaq S.E."/>
            <person name="Wang F."/>
        </authorList>
    </citation>
    <scope>NUCLEOTIDE SEQUENCE</scope>
    <source>
        <strain evidence="2">LMO-M01</strain>
    </source>
</reference>
<protein>
    <recommendedName>
        <fullName evidence="4">Cytochrome c domain-containing protein</fullName>
    </recommendedName>
</protein>
<sequence length="1087" mass="117928">MPLFSRRMLLAALVALIPVVSRATADVVEWFLDNPGWRVETVAGESALVYAGVAKAPQLRSHAYIGDNVVRVEYRPTAAGQAWLMLQARYPVALDGEPGAWHTVEARVRGPRYDEASSKTEHALILDVVRDGEVVASNVVFEKQVPESEFEWENGEGPTTIRAEGSGFAIKSFEVRRADFGAVRVPTESGGATNLEELVDFVALGRDQFKGLGCAECHAVTADDTAAKTGPNLFGLFQVNPREREIVRGGEGHRFVVKADRSYLFNAVRNAQDERAVAEVDGTGVSTGEAYLPIMPPYSPEILSDQQIEAIGFYLATLNLSQNQGPVERWLEETGPENYDPMEDRLQLLVDQRVRIQRGPMAEVSGRAIHVGQPNGTHYSFDPRVLGVARVWQGGFLNMSGEWRNRGGRGLAPGYESLKIDLGTAGVLLAPLNAAGAPIDFTFKDAVFNDKVARQASMNSAVDPLTMVAAVDAQFLGYERDSRDPRSAPIFKYRVGENTVETSTTFDVTGRVTATVAGRRRTTQSWRVNTEVWQQLEVSAGTLVDGVWTLPPGKRAATLTGEMALVSNPWRPKPSPFDDRRQALVTQPGTAEVSPGYAVEDYLAPKDNFGRDLLFEALGMAVAPDGTIVVATRTAGIWRLVKGEWRLFAEGLFDSLGVVVEDQKGLVVVAGQKAELTRISDTNRDGVADRYETLTDAFSYHGNYHSYMHGPVRDAAGDYFITLNLADGGDGTYHNAGGKYMGTAGGYRGWAARVSRDGVFEPWADGLRSPAGLGFAPDGRLWYADNQGEYMGTSKIFVVEQGKFYGHPAGLIDRPGMTPGSSEIAWGNVSETRERPVVLLPQSRLANSPGNPAWDLTRGKFGPFAGQMYIGDQTQSVLMRVATEVVNGQEQGVAIPFGRGLESGIMRPVFLPDGSLLLGQTGRGWQAKGGNITSLQLLRWDPAAKVAAIKTVSAAPGGFAIELTQPLPAMTTAAEVAAVLAVKSWTYRDAPDYGSPELDEHEETVTRVALSDNRRRVVVALGTTDRPSVHPQQTARVYQLTLDGIALFGESLAAGPGWNAFYTSYGFPTDPSVWHHNADGGEDSEIE</sequence>
<evidence type="ECO:0000313" key="3">
    <source>
        <dbReference type="Proteomes" id="UP001218638"/>
    </source>
</evidence>
<accession>A0AAE9ZYS9</accession>
<organism evidence="2 3">
    <name type="scientific">Synoicihabitans lomoniglobus</name>
    <dbReference type="NCBI Taxonomy" id="2909285"/>
    <lineage>
        <taxon>Bacteria</taxon>
        <taxon>Pseudomonadati</taxon>
        <taxon>Verrucomicrobiota</taxon>
        <taxon>Opitutia</taxon>
        <taxon>Opitutales</taxon>
        <taxon>Opitutaceae</taxon>
        <taxon>Synoicihabitans</taxon>
    </lineage>
</organism>
<evidence type="ECO:0000256" key="1">
    <source>
        <dbReference type="SAM" id="SignalP"/>
    </source>
</evidence>
<dbReference type="GO" id="GO:0020037">
    <property type="term" value="F:heme binding"/>
    <property type="evidence" value="ECO:0007669"/>
    <property type="project" value="InterPro"/>
</dbReference>
<dbReference type="EMBL" id="CP119075">
    <property type="protein sequence ID" value="WED65575.1"/>
    <property type="molecule type" value="Genomic_DNA"/>
</dbReference>
<dbReference type="SUPFAM" id="SSF75011">
    <property type="entry name" value="3-carboxy-cis,cis-mucoante lactonizing enzyme"/>
    <property type="match status" value="1"/>
</dbReference>
<gene>
    <name evidence="2" type="ORF">PXH66_01760</name>
</gene>
<dbReference type="SUPFAM" id="SSF50952">
    <property type="entry name" value="Soluble quinoprotein glucose dehydrogenase"/>
    <property type="match status" value="1"/>
</dbReference>
<dbReference type="KEGG" id="slom:PXH66_01760"/>
<dbReference type="GO" id="GO:0009055">
    <property type="term" value="F:electron transfer activity"/>
    <property type="evidence" value="ECO:0007669"/>
    <property type="project" value="InterPro"/>
</dbReference>
<dbReference type="InterPro" id="IPR011042">
    <property type="entry name" value="6-blade_b-propeller_TolB-like"/>
</dbReference>
<evidence type="ECO:0008006" key="4">
    <source>
        <dbReference type="Google" id="ProtNLM"/>
    </source>
</evidence>
<dbReference type="RefSeq" id="WP_330928781.1">
    <property type="nucleotide sequence ID" value="NZ_CP119075.1"/>
</dbReference>
<keyword evidence="1" id="KW-0732">Signal</keyword>
<proteinExistence type="predicted"/>
<dbReference type="SUPFAM" id="SSF46626">
    <property type="entry name" value="Cytochrome c"/>
    <property type="match status" value="1"/>
</dbReference>
<dbReference type="Proteomes" id="UP001218638">
    <property type="component" value="Chromosome"/>
</dbReference>
<feature type="signal peptide" evidence="1">
    <location>
        <begin position="1"/>
        <end position="25"/>
    </location>
</feature>
<dbReference type="PANTHER" id="PTHR33546">
    <property type="entry name" value="LARGE, MULTIFUNCTIONAL SECRETED PROTEIN-RELATED"/>
    <property type="match status" value="1"/>
</dbReference>
<dbReference type="InterPro" id="IPR036909">
    <property type="entry name" value="Cyt_c-like_dom_sf"/>
</dbReference>